<dbReference type="Proteomes" id="UP000626109">
    <property type="component" value="Unassembled WGS sequence"/>
</dbReference>
<evidence type="ECO:0008006" key="3">
    <source>
        <dbReference type="Google" id="ProtNLM"/>
    </source>
</evidence>
<protein>
    <recommendedName>
        <fullName evidence="3">RNA helicase</fullName>
    </recommendedName>
</protein>
<name>A0A813KGL4_POLGL</name>
<feature type="non-terminal residue" evidence="1">
    <location>
        <position position="117"/>
    </location>
</feature>
<feature type="non-terminal residue" evidence="1">
    <location>
        <position position="1"/>
    </location>
</feature>
<dbReference type="AlphaFoldDB" id="A0A813KGL4"/>
<dbReference type="EMBL" id="CAJNNW010029809">
    <property type="protein sequence ID" value="CAE8701599.1"/>
    <property type="molecule type" value="Genomic_DNA"/>
</dbReference>
<evidence type="ECO:0000313" key="2">
    <source>
        <dbReference type="Proteomes" id="UP000626109"/>
    </source>
</evidence>
<sequence length="117" mass="13129">ASDDEQLQLCKNLGFSRTRMREALTERRHLCESLMSLGLLPRDYEESVGGLPHAHCDRFAFKYGLLRAVFAGGLYPNIVHVVSDQMDLKLVELSGEQVHVHPQSACAGCIPYDWSLL</sequence>
<proteinExistence type="predicted"/>
<organism evidence="1 2">
    <name type="scientific">Polarella glacialis</name>
    <name type="common">Dinoflagellate</name>
    <dbReference type="NCBI Taxonomy" id="89957"/>
    <lineage>
        <taxon>Eukaryota</taxon>
        <taxon>Sar</taxon>
        <taxon>Alveolata</taxon>
        <taxon>Dinophyceae</taxon>
        <taxon>Suessiales</taxon>
        <taxon>Suessiaceae</taxon>
        <taxon>Polarella</taxon>
    </lineage>
</organism>
<comment type="caution">
    <text evidence="1">The sequence shown here is derived from an EMBL/GenBank/DDBJ whole genome shotgun (WGS) entry which is preliminary data.</text>
</comment>
<reference evidence="1" key="1">
    <citation type="submission" date="2021-02" db="EMBL/GenBank/DDBJ databases">
        <authorList>
            <person name="Dougan E. K."/>
            <person name="Rhodes N."/>
            <person name="Thang M."/>
            <person name="Chan C."/>
        </authorList>
    </citation>
    <scope>NUCLEOTIDE SEQUENCE</scope>
</reference>
<gene>
    <name evidence="1" type="ORF">PGLA2088_LOCUS32063</name>
</gene>
<accession>A0A813KGL4</accession>
<evidence type="ECO:0000313" key="1">
    <source>
        <dbReference type="EMBL" id="CAE8701599.1"/>
    </source>
</evidence>